<feature type="region of interest" description="Disordered" evidence="1">
    <location>
        <begin position="157"/>
        <end position="180"/>
    </location>
</feature>
<evidence type="ECO:0008006" key="4">
    <source>
        <dbReference type="Google" id="ProtNLM"/>
    </source>
</evidence>
<reference evidence="3" key="1">
    <citation type="submission" date="2015-03" db="EMBL/GenBank/DDBJ databases">
        <title>Pseudomonas frederiksbergensis hydrocarbon degrader.</title>
        <authorList>
            <person name="Brown L.M."/>
            <person name="Ruiz O.N."/>
            <person name="Mueller S."/>
            <person name="Gunasekera T.S."/>
        </authorList>
    </citation>
    <scope>NUCLEOTIDE SEQUENCE [LARGE SCALE GENOMIC DNA]</scope>
    <source>
        <strain evidence="3">SI8</strain>
    </source>
</reference>
<dbReference type="EMBL" id="JQGJ01000019">
    <property type="protein sequence ID" value="KHK62381.1"/>
    <property type="molecule type" value="Genomic_DNA"/>
</dbReference>
<accession>A0A0B1YZC1</accession>
<evidence type="ECO:0000313" key="2">
    <source>
        <dbReference type="EMBL" id="KHK62381.1"/>
    </source>
</evidence>
<proteinExistence type="predicted"/>
<dbReference type="InterPro" id="IPR011047">
    <property type="entry name" value="Quinoprotein_ADH-like_sf"/>
</dbReference>
<organism evidence="2 3">
    <name type="scientific">Pseudomonas frederiksbergensis</name>
    <dbReference type="NCBI Taxonomy" id="104087"/>
    <lineage>
        <taxon>Bacteria</taxon>
        <taxon>Pseudomonadati</taxon>
        <taxon>Pseudomonadota</taxon>
        <taxon>Gammaproteobacteria</taxon>
        <taxon>Pseudomonadales</taxon>
        <taxon>Pseudomonadaceae</taxon>
        <taxon>Pseudomonas</taxon>
    </lineage>
</organism>
<evidence type="ECO:0000313" key="3">
    <source>
        <dbReference type="Proteomes" id="UP000030949"/>
    </source>
</evidence>
<dbReference type="Proteomes" id="UP000030949">
    <property type="component" value="Unassembled WGS sequence"/>
</dbReference>
<gene>
    <name evidence="2" type="ORF">JZ00_23690</name>
</gene>
<dbReference type="OrthoDB" id="6992437at2"/>
<dbReference type="SUPFAM" id="SSF50998">
    <property type="entry name" value="Quinoprotein alcohol dehydrogenase-like"/>
    <property type="match status" value="1"/>
</dbReference>
<dbReference type="Gene3D" id="2.80.10.50">
    <property type="match status" value="3"/>
</dbReference>
<evidence type="ECO:0000256" key="1">
    <source>
        <dbReference type="SAM" id="MobiDB-lite"/>
    </source>
</evidence>
<sequence length="454" mass="48907">MSRSTHPENSGTLDPTFAEGGVLKWPTGELGGHFTQAILPLAGNKLLITVLLPEKTGAFGLAKVNEDGSIDREFGGAGTGVLEFSLDARLDEIIDICGLIDGGWLVKVTSSYGLYLVRFLQDGQLNTAFGKDGVRWVPFHLEPGGEGREDGPVTFRWQDRGPSAQATRSSADNGPSAVEQPDGKIILRSLVYVGINRSHWVVLRLNPDGTPDDTFNGSGSVDIELPGIPLFGTTVKGVALQADGKVLVFGEDRNDTLDSSIYVMRLDATGRLDTSFNAGKGFMTVPNLRYAYANALAVRESDGAIVVAGDSWPDADQGYDRQGLMFVLTHDGFLDFAFNSGQPLFSKLVDNGHNWHRCAWQADGSIVAAGTVGRAGYIDTGVDKALTARLRSDGSLDLTFNGSGFVLFNEEDYEATVEDMALMPDGRIVVSGFTRRPGIVLPRTFGSWFVRYLA</sequence>
<comment type="caution">
    <text evidence="2">The sequence shown here is derived from an EMBL/GenBank/DDBJ whole genome shotgun (WGS) entry which is preliminary data.</text>
</comment>
<name>A0A0B1YZC1_9PSED</name>
<dbReference type="Pfam" id="PF17164">
    <property type="entry name" value="DUF5122"/>
    <property type="match status" value="3"/>
</dbReference>
<dbReference type="RefSeq" id="WP_039593626.1">
    <property type="nucleotide sequence ID" value="NZ_JQGJ02000003.1"/>
</dbReference>
<protein>
    <recommendedName>
        <fullName evidence="4">Delta-60 repeat domain-containing protein</fullName>
    </recommendedName>
</protein>
<dbReference type="InterPro" id="IPR013431">
    <property type="entry name" value="Delta_60_rpt"/>
</dbReference>
<dbReference type="NCBIfam" id="TIGR02608">
    <property type="entry name" value="delta_60_rpt"/>
    <property type="match status" value="5"/>
</dbReference>
<feature type="compositionally biased region" description="Polar residues" evidence="1">
    <location>
        <begin position="164"/>
        <end position="173"/>
    </location>
</feature>
<dbReference type="AlphaFoldDB" id="A0A0B1YZC1"/>